<reference evidence="1" key="1">
    <citation type="journal article" date="2015" name="Genome Announc.">
        <title>Draft Genome Sequence of Thiostrepton-Producing Streptomyces azureus ATCC 14921.</title>
        <authorList>
            <person name="Sakihara K."/>
            <person name="Maeda J."/>
            <person name="Tashiro K."/>
            <person name="Fujino Y."/>
            <person name="Kuhara S."/>
            <person name="Ohshima T."/>
            <person name="Ogata S."/>
            <person name="Doi K."/>
        </authorList>
    </citation>
    <scope>NUCLEOTIDE SEQUENCE [LARGE SCALE GENOMIC DNA]</scope>
    <source>
        <strain evidence="1">ATCC14921</strain>
    </source>
</reference>
<dbReference type="Proteomes" id="UP000053859">
    <property type="component" value="Unassembled WGS sequence"/>
</dbReference>
<sequence>MRSDHTEQVGGGVDVVFDFLRSGKNPARNSYLTVQPFLPRAGRTWRQGFLEGDLGGSRGF</sequence>
<keyword evidence="2" id="KW-1185">Reference proteome</keyword>
<evidence type="ECO:0000313" key="2">
    <source>
        <dbReference type="Proteomes" id="UP000053859"/>
    </source>
</evidence>
<organism evidence="1 2">
    <name type="scientific">Streptomyces azureus</name>
    <dbReference type="NCBI Taxonomy" id="146537"/>
    <lineage>
        <taxon>Bacteria</taxon>
        <taxon>Bacillati</taxon>
        <taxon>Actinomycetota</taxon>
        <taxon>Actinomycetes</taxon>
        <taxon>Kitasatosporales</taxon>
        <taxon>Streptomycetaceae</taxon>
        <taxon>Streptomyces</taxon>
    </lineage>
</organism>
<gene>
    <name evidence="1" type="ORF">SAZU_1379</name>
</gene>
<proteinExistence type="predicted"/>
<accession>A0A0K8PFG9</accession>
<name>A0A0K8PFG9_STRAJ</name>
<protein>
    <submittedName>
        <fullName evidence="1">Uncharacterized protein</fullName>
    </submittedName>
</protein>
<evidence type="ECO:0000313" key="1">
    <source>
        <dbReference type="EMBL" id="GAP46642.1"/>
    </source>
</evidence>
<dbReference type="PATRIC" id="fig|146537.3.peg.1456"/>
<dbReference type="EMBL" id="DF968218">
    <property type="protein sequence ID" value="GAP46642.1"/>
    <property type="molecule type" value="Genomic_DNA"/>
</dbReference>
<dbReference type="AlphaFoldDB" id="A0A0K8PFG9"/>